<organism evidence="5 6">
    <name type="scientific">Geomonas limicola</name>
    <dbReference type="NCBI Taxonomy" id="2740186"/>
    <lineage>
        <taxon>Bacteria</taxon>
        <taxon>Pseudomonadati</taxon>
        <taxon>Thermodesulfobacteriota</taxon>
        <taxon>Desulfuromonadia</taxon>
        <taxon>Geobacterales</taxon>
        <taxon>Geobacteraceae</taxon>
        <taxon>Geomonas</taxon>
    </lineage>
</organism>
<keyword evidence="6" id="KW-1185">Reference proteome</keyword>
<keyword evidence="4" id="KW-1133">Transmembrane helix</keyword>
<comment type="caution">
    <text evidence="5">The sequence shown here is derived from an EMBL/GenBank/DDBJ whole genome shotgun (WGS) entry which is preliminary data.</text>
</comment>
<keyword evidence="4" id="KW-0472">Membrane</keyword>
<sequence>MIMSRIPSRVVAQVTFIVCIVVAAYFNTFKAPFLFDDTVNIVTNPVVKSLGNFTSLSRLIDASTYATNMKYATVVRPVTFFTFALNYAVGSLDVVGYHLTNLGIHLVSSLLVFVLMRSLMATPVFAGQGSADESLLKAWAPFFTAALFACHPLQTMAVTYLTQRFASLAALFYLGAVCFHVYWHLKERPLHLRMGALAFSLLAMLNKELSATLPVVLLVVEMAFFGSTWRDALRRVWPFFLTVAVIPLLMFYVSHHIGTGSVNAVVARGQNVYNPLEYFFTQTTVIVMYLKLLVWPTNLNFDYDYPLFRSLLEPKVMLSTLFLLVYLAGSLVILLSGRKRLNGSRLLIGFGLLWFLITLSVESSFVPLADLVDEYRCYLPSVGFSMAVVVALLSMVEHRSLLIQRATTAVLGIVTVLLAIGTYTRNEVYRDDVTLWADTVSKSPLKPRPRTNLSVAYGKAGKEEESIIEYQAAAMLNPEFRKAHGRVGVKQEEFEQMMQNVAARFVQQHLKNGLDALNAGDFSKAETEFRAALKLDPTCADAHSDLGLILLKHNDLEGAIRENREAIRLAPKRSDLLRNLGITLAQAGQSAEAVKVFKEALAIDPADPVSTSMMNQLSKVR</sequence>
<evidence type="ECO:0000256" key="3">
    <source>
        <dbReference type="PROSITE-ProRule" id="PRU00339"/>
    </source>
</evidence>
<feature type="transmembrane region" description="Helical" evidence="4">
    <location>
        <begin position="378"/>
        <end position="396"/>
    </location>
</feature>
<dbReference type="PANTHER" id="PTHR44227:SF3">
    <property type="entry name" value="PROTEIN O-MANNOSYL-TRANSFERASE TMTC4"/>
    <property type="match status" value="1"/>
</dbReference>
<dbReference type="InterPro" id="IPR052346">
    <property type="entry name" value="O-mannosyl-transferase_TMTC"/>
</dbReference>
<dbReference type="Proteomes" id="UP000587586">
    <property type="component" value="Unassembled WGS sequence"/>
</dbReference>
<dbReference type="Pfam" id="PF13432">
    <property type="entry name" value="TPR_16"/>
    <property type="match status" value="1"/>
</dbReference>
<dbReference type="Pfam" id="PF07719">
    <property type="entry name" value="TPR_2"/>
    <property type="match status" value="1"/>
</dbReference>
<dbReference type="InterPro" id="IPR019734">
    <property type="entry name" value="TPR_rpt"/>
</dbReference>
<feature type="transmembrane region" description="Helical" evidence="4">
    <location>
        <begin position="102"/>
        <end position="126"/>
    </location>
</feature>
<proteinExistence type="predicted"/>
<gene>
    <name evidence="5" type="primary">ogt_6</name>
    <name evidence="5" type="ORF">GMLC_40240</name>
</gene>
<feature type="transmembrane region" description="Helical" evidence="4">
    <location>
        <begin position="236"/>
        <end position="255"/>
    </location>
</feature>
<keyword evidence="2 3" id="KW-0802">TPR repeat</keyword>
<feature type="transmembrane region" description="Helical" evidence="4">
    <location>
        <begin position="347"/>
        <end position="366"/>
    </location>
</feature>
<dbReference type="PROSITE" id="PS50005">
    <property type="entry name" value="TPR"/>
    <property type="match status" value="3"/>
</dbReference>
<feature type="repeat" description="TPR" evidence="3">
    <location>
        <begin position="506"/>
        <end position="539"/>
    </location>
</feature>
<dbReference type="SMART" id="SM00028">
    <property type="entry name" value="TPR"/>
    <property type="match status" value="4"/>
</dbReference>
<evidence type="ECO:0000313" key="6">
    <source>
        <dbReference type="Proteomes" id="UP000587586"/>
    </source>
</evidence>
<evidence type="ECO:0000313" key="5">
    <source>
        <dbReference type="EMBL" id="GFO70445.1"/>
    </source>
</evidence>
<accession>A0A6V8NCU9</accession>
<feature type="transmembrane region" description="Helical" evidence="4">
    <location>
        <begin position="276"/>
        <end position="296"/>
    </location>
</feature>
<feature type="repeat" description="TPR" evidence="3">
    <location>
        <begin position="574"/>
        <end position="607"/>
    </location>
</feature>
<dbReference type="UniPathway" id="UPA00378"/>
<evidence type="ECO:0000256" key="1">
    <source>
        <dbReference type="ARBA" id="ARBA00022737"/>
    </source>
</evidence>
<feature type="transmembrane region" description="Helical" evidence="4">
    <location>
        <begin position="408"/>
        <end position="424"/>
    </location>
</feature>
<keyword evidence="5" id="KW-0808">Transferase</keyword>
<name>A0A6V8NCU9_9BACT</name>
<evidence type="ECO:0000256" key="4">
    <source>
        <dbReference type="SAM" id="Phobius"/>
    </source>
</evidence>
<dbReference type="SUPFAM" id="SSF48452">
    <property type="entry name" value="TPR-like"/>
    <property type="match status" value="1"/>
</dbReference>
<dbReference type="InterPro" id="IPR013105">
    <property type="entry name" value="TPR_2"/>
</dbReference>
<feature type="transmembrane region" description="Helical" evidence="4">
    <location>
        <begin position="138"/>
        <end position="159"/>
    </location>
</feature>
<reference evidence="6" key="1">
    <citation type="submission" date="2020-06" db="EMBL/GenBank/DDBJ databases">
        <title>Draft genomic sequecing of Geomonas sp. Red745.</title>
        <authorList>
            <person name="Itoh H."/>
            <person name="Xu Z.X."/>
            <person name="Ushijima N."/>
            <person name="Masuda Y."/>
            <person name="Shiratori Y."/>
            <person name="Senoo K."/>
        </authorList>
    </citation>
    <scope>NUCLEOTIDE SEQUENCE [LARGE SCALE GENOMIC DNA]</scope>
    <source>
        <strain evidence="6">Red745</strain>
    </source>
</reference>
<keyword evidence="1" id="KW-0677">Repeat</keyword>
<dbReference type="InterPro" id="IPR011990">
    <property type="entry name" value="TPR-like_helical_dom_sf"/>
</dbReference>
<feature type="transmembrane region" description="Helical" evidence="4">
    <location>
        <begin position="197"/>
        <end position="224"/>
    </location>
</feature>
<dbReference type="EMBL" id="BLXZ01000010">
    <property type="protein sequence ID" value="GFO70445.1"/>
    <property type="molecule type" value="Genomic_DNA"/>
</dbReference>
<dbReference type="AlphaFoldDB" id="A0A6V8NCU9"/>
<feature type="transmembrane region" description="Helical" evidence="4">
    <location>
        <begin position="165"/>
        <end position="185"/>
    </location>
</feature>
<dbReference type="PANTHER" id="PTHR44227">
    <property type="match status" value="1"/>
</dbReference>
<evidence type="ECO:0000256" key="2">
    <source>
        <dbReference type="ARBA" id="ARBA00022803"/>
    </source>
</evidence>
<dbReference type="RefSeq" id="WP_183363063.1">
    <property type="nucleotide sequence ID" value="NZ_BLXZ01000010.1"/>
</dbReference>
<protein>
    <submittedName>
        <fullName evidence="5">O-GlcNAc transferase</fullName>
    </submittedName>
</protein>
<feature type="repeat" description="TPR" evidence="3">
    <location>
        <begin position="540"/>
        <end position="573"/>
    </location>
</feature>
<feature type="transmembrane region" description="Helical" evidence="4">
    <location>
        <begin position="316"/>
        <end position="335"/>
    </location>
</feature>
<dbReference type="PROSITE" id="PS50293">
    <property type="entry name" value="TPR_REGION"/>
    <property type="match status" value="1"/>
</dbReference>
<dbReference type="GO" id="GO:0016740">
    <property type="term" value="F:transferase activity"/>
    <property type="evidence" value="ECO:0007669"/>
    <property type="project" value="UniProtKB-KW"/>
</dbReference>
<dbReference type="Gene3D" id="1.25.40.10">
    <property type="entry name" value="Tetratricopeptide repeat domain"/>
    <property type="match status" value="2"/>
</dbReference>
<keyword evidence="4" id="KW-0812">Transmembrane</keyword>